<dbReference type="SMART" id="SM00119">
    <property type="entry name" value="HECTc"/>
    <property type="match status" value="1"/>
</dbReference>
<dbReference type="SUPFAM" id="SSF56204">
    <property type="entry name" value="Hect, E3 ligase catalytic domain"/>
    <property type="match status" value="1"/>
</dbReference>
<feature type="compositionally biased region" description="Polar residues" evidence="2">
    <location>
        <begin position="91"/>
        <end position="108"/>
    </location>
</feature>
<keyword evidence="3" id="KW-0436">Ligase</keyword>
<evidence type="ECO:0000313" key="4">
    <source>
        <dbReference type="Proteomes" id="UP001152795"/>
    </source>
</evidence>
<comment type="caution">
    <text evidence="3">The sequence shown here is derived from an EMBL/GenBank/DDBJ whole genome shotgun (WGS) entry which is preliminary data.</text>
</comment>
<feature type="region of interest" description="Disordered" evidence="2">
    <location>
        <begin position="28"/>
        <end position="51"/>
    </location>
</feature>
<organism evidence="3 4">
    <name type="scientific">Paramuricea clavata</name>
    <name type="common">Red gorgonian</name>
    <name type="synonym">Violescent sea-whip</name>
    <dbReference type="NCBI Taxonomy" id="317549"/>
    <lineage>
        <taxon>Eukaryota</taxon>
        <taxon>Metazoa</taxon>
        <taxon>Cnidaria</taxon>
        <taxon>Anthozoa</taxon>
        <taxon>Octocorallia</taxon>
        <taxon>Malacalcyonacea</taxon>
        <taxon>Plexauridae</taxon>
        <taxon>Paramuricea</taxon>
    </lineage>
</organism>
<reference evidence="3" key="1">
    <citation type="submission" date="2020-04" db="EMBL/GenBank/DDBJ databases">
        <authorList>
            <person name="Alioto T."/>
            <person name="Alioto T."/>
            <person name="Gomez Garrido J."/>
        </authorList>
    </citation>
    <scope>NUCLEOTIDE SEQUENCE</scope>
    <source>
        <strain evidence="3">A484AB</strain>
    </source>
</reference>
<dbReference type="EMBL" id="CACRXK020007248">
    <property type="protein sequence ID" value="CAB4011724.1"/>
    <property type="molecule type" value="Genomic_DNA"/>
</dbReference>
<dbReference type="InterPro" id="IPR000569">
    <property type="entry name" value="HECT_dom"/>
</dbReference>
<keyword evidence="1" id="KW-0833">Ubl conjugation pathway</keyword>
<dbReference type="Gene3D" id="3.90.1750.10">
    <property type="entry name" value="Hect, E3 ligase catalytic domains"/>
    <property type="match status" value="1"/>
</dbReference>
<dbReference type="GO" id="GO:0004842">
    <property type="term" value="F:ubiquitin-protein transferase activity"/>
    <property type="evidence" value="ECO:0007669"/>
    <property type="project" value="InterPro"/>
</dbReference>
<keyword evidence="4" id="KW-1185">Reference proteome</keyword>
<protein>
    <submittedName>
        <fullName evidence="3">G2 M phase-specific E3 ubiquitin- ligase-like isoform X2</fullName>
    </submittedName>
</protein>
<dbReference type="Gene3D" id="3.30.2410.10">
    <property type="entry name" value="Hect, E3 ligase catalytic domain"/>
    <property type="match status" value="1"/>
</dbReference>
<sequence>MASARQTPEGIHGLQTLVRNIVSDIVGENSSTSGTGNANLPPSNVGPVNPVDGQSSVTQELHARFGVPRQVYSPLQNYGRSREPRRRNRRQTYLTNPPIRSTSNTRAPQTVSKSDFYIKNVILLPAPSYNTVPRGDTKSYLISRGLMIDAFEIDQKWEQEELIARLHELFKNVLLNESQSVVKFEFVKSGGTKISSVNLPHGQHLSARILKHVVGNGPVYIRALEKLSCEIQPGDEESEFWTESLGPVPPTSTDSECCEITECLEQESLGPVPPTSADSECCEITQCLQQESLGPVPDSVQASSHNSDAETDMVKVLQEIFPDKQYNELFSVSSRSATLQEAIDKLLDTQGTIDDDSEEIWMLPLSAIKYQKLSGVEALKQFINRIRLLDEDQQYLNITREESIISQVISKYKNPRFDIRKPLYVSFRSSGTAELGVDAGGLTTEYFFQLVNELVRGDLNGIRLFEGAQGHLLPRFDYDLISGNIMKLVGRIIMHSILNNCRGLSGLSPAVVTYIVTGTRDAVLENLDIEDIPDPCLRENLRELLSCSGEDLSKFMDYNNPSNIADIITSSGFPHIQVTDTNKNLAYECCFVHEVITKRIPLLDDLREGLMSESSMGTGLLNLASMHKEVRDIVFPPPSGQIDLVELKRMVQYERGFMRNPDAVVARDFMNMYMEEMSQREGSDDEQLGDLLQFWTGWPSLPMMDETLTITFLAKEPSKVLAVVDTCFKSLAIPTIHSSYEAFRGKMDLAVGHGKVGFGRL</sequence>
<dbReference type="GO" id="GO:0016874">
    <property type="term" value="F:ligase activity"/>
    <property type="evidence" value="ECO:0007669"/>
    <property type="project" value="UniProtKB-KW"/>
</dbReference>
<evidence type="ECO:0000313" key="3">
    <source>
        <dbReference type="EMBL" id="CAB4011724.1"/>
    </source>
</evidence>
<dbReference type="AlphaFoldDB" id="A0A6S7I0F4"/>
<feature type="region of interest" description="Disordered" evidence="2">
    <location>
        <begin position="72"/>
        <end position="108"/>
    </location>
</feature>
<proteinExistence type="predicted"/>
<feature type="compositionally biased region" description="Polar residues" evidence="2">
    <location>
        <begin position="28"/>
        <end position="42"/>
    </location>
</feature>
<dbReference type="PROSITE" id="PS50237">
    <property type="entry name" value="HECT"/>
    <property type="match status" value="1"/>
</dbReference>
<evidence type="ECO:0000256" key="2">
    <source>
        <dbReference type="SAM" id="MobiDB-lite"/>
    </source>
</evidence>
<accession>A0A6S7I0F4</accession>
<dbReference type="OrthoDB" id="2384350at2759"/>
<name>A0A6S7I0F4_PARCT</name>
<dbReference type="InterPro" id="IPR035983">
    <property type="entry name" value="Hect_E3_ubiquitin_ligase"/>
</dbReference>
<evidence type="ECO:0000256" key="1">
    <source>
        <dbReference type="ARBA" id="ARBA00022786"/>
    </source>
</evidence>
<gene>
    <name evidence="3" type="ORF">PACLA_8A016271</name>
</gene>
<dbReference type="Pfam" id="PF00632">
    <property type="entry name" value="HECT"/>
    <property type="match status" value="1"/>
</dbReference>
<dbReference type="Proteomes" id="UP001152795">
    <property type="component" value="Unassembled WGS sequence"/>
</dbReference>